<evidence type="ECO:0000313" key="3">
    <source>
        <dbReference type="EMBL" id="UGX91148.1"/>
    </source>
</evidence>
<dbReference type="RefSeq" id="WP_166351050.1">
    <property type="nucleotide sequence ID" value="NZ_CP088280.1"/>
</dbReference>
<protein>
    <submittedName>
        <fullName evidence="2">PAS domain-containing protein</fullName>
    </submittedName>
</protein>
<dbReference type="InterPro" id="IPR035965">
    <property type="entry name" value="PAS-like_dom_sf"/>
</dbReference>
<sequence length="202" mass="22654">MKKFICEQNIAHFRKLLEDATDPIQRRTLEKLLASQLRELAVLDAERVGANAPAPHQREQPVDTSRIRQEFLADFDTSPPPYLLLDPGPGLQIVDVNAAYAAATFTSRPDILGRSLFQVFPDDPDQPFADGVANLYNSLKTVAKTGRPHAMAVQRYDIRDTAGIFVERHWQPINTPVHDEVGRLVFLLHHVEDVTGQIVGQQ</sequence>
<evidence type="ECO:0000259" key="1">
    <source>
        <dbReference type="Pfam" id="PF08448"/>
    </source>
</evidence>
<dbReference type="Proteomes" id="UP000564836">
    <property type="component" value="Chromosome"/>
</dbReference>
<feature type="domain" description="PAS fold-4" evidence="1">
    <location>
        <begin position="75"/>
        <end position="196"/>
    </location>
</feature>
<dbReference type="Gene3D" id="3.30.450.20">
    <property type="entry name" value="PAS domain"/>
    <property type="match status" value="1"/>
</dbReference>
<gene>
    <name evidence="3" type="ORF">G6321_00035860</name>
    <name evidence="2" type="ORF">G6321_32425</name>
</gene>
<evidence type="ECO:0000313" key="4">
    <source>
        <dbReference type="Proteomes" id="UP000564836"/>
    </source>
</evidence>
<name>A0A7Z0TUT7_9BRAD</name>
<proteinExistence type="predicted"/>
<dbReference type="Pfam" id="PF08448">
    <property type="entry name" value="PAS_4"/>
    <property type="match status" value="1"/>
</dbReference>
<dbReference type="SUPFAM" id="SSF55785">
    <property type="entry name" value="PYP-like sensor domain (PAS domain)"/>
    <property type="match status" value="1"/>
</dbReference>
<reference evidence="3 4" key="1">
    <citation type="journal article" date="2017" name="Syst. Appl. Microbiol.">
        <title>Soybeans inoculated with root zone soils of Canadian native legumes harbour diverse and novel Bradyrhizobium spp. that possess agricultural potential.</title>
        <authorList>
            <person name="Bromfield E.S.P."/>
            <person name="Cloutier S."/>
            <person name="Tambong J.T."/>
            <person name="Tran Thi T.V."/>
        </authorList>
    </citation>
    <scope>NUCLEOTIDE SEQUENCE [LARGE SCALE GENOMIC DNA]</scope>
    <source>
        <strain evidence="3 4">323S2</strain>
    </source>
</reference>
<dbReference type="EMBL" id="CP088280">
    <property type="protein sequence ID" value="UGX91148.1"/>
    <property type="molecule type" value="Genomic_DNA"/>
</dbReference>
<dbReference type="InterPro" id="IPR000014">
    <property type="entry name" value="PAS"/>
</dbReference>
<organism evidence="2">
    <name type="scientific">Bradyrhizobium barranii subsp. barranii</name>
    <dbReference type="NCBI Taxonomy" id="2823807"/>
    <lineage>
        <taxon>Bacteria</taxon>
        <taxon>Pseudomonadati</taxon>
        <taxon>Pseudomonadota</taxon>
        <taxon>Alphaproteobacteria</taxon>
        <taxon>Hyphomicrobiales</taxon>
        <taxon>Nitrobacteraceae</taxon>
        <taxon>Bradyrhizobium</taxon>
        <taxon>Bradyrhizobium barranii</taxon>
    </lineage>
</organism>
<dbReference type="InterPro" id="IPR013656">
    <property type="entry name" value="PAS_4"/>
</dbReference>
<reference evidence="2" key="2">
    <citation type="submission" date="2020-06" db="EMBL/GenBank/DDBJ databases">
        <title>Whole Genome Sequence of Bradyrhizobium sp. Strain 323S2.</title>
        <authorList>
            <person name="Bromfield E.S.P."/>
        </authorList>
    </citation>
    <scope>NUCLEOTIDE SEQUENCE [LARGE SCALE GENOMIC DNA]</scope>
    <source>
        <strain evidence="2">323S2</strain>
    </source>
</reference>
<dbReference type="AlphaFoldDB" id="A0A7Z0TUT7"/>
<evidence type="ECO:0000313" key="2">
    <source>
        <dbReference type="EMBL" id="NYY92915.1"/>
    </source>
</evidence>
<reference evidence="3 4" key="3">
    <citation type="journal article" date="2022" name="Int. J. Syst. Evol. Microbiol.">
        <title>Strains of Bradyrhizobium barranii sp. nov. associated with legumes native to Canada are symbionts of soybeans and belong to different subspecies (subsp. barranii subsp. nov. and subsp. apii subsp. nov.) and symbiovars (sv. glycinearum and sv. septentrionale).</title>
        <authorList>
            <person name="Bromfield E.S.P."/>
            <person name="Cloutier S."/>
            <person name="Wasai-Hara S."/>
            <person name="Minamisawa K."/>
        </authorList>
    </citation>
    <scope>NUCLEOTIDE SEQUENCE [LARGE SCALE GENOMIC DNA]</scope>
    <source>
        <strain evidence="3 4">323S2</strain>
    </source>
</reference>
<accession>A0A7Z0TUT7</accession>
<dbReference type="CDD" id="cd00130">
    <property type="entry name" value="PAS"/>
    <property type="match status" value="1"/>
</dbReference>
<dbReference type="EMBL" id="JACBFH010000001">
    <property type="protein sequence ID" value="NYY92915.1"/>
    <property type="molecule type" value="Genomic_DNA"/>
</dbReference>